<feature type="region of interest" description="Disordered" evidence="1">
    <location>
        <begin position="109"/>
        <end position="230"/>
    </location>
</feature>
<dbReference type="SUPFAM" id="SSF63748">
    <property type="entry name" value="Tudor/PWWP/MBT"/>
    <property type="match status" value="1"/>
</dbReference>
<dbReference type="OMA" id="GDVANNP"/>
<protein>
    <recommendedName>
        <fullName evidence="4">PWWP domain-containing protein</fullName>
    </recommendedName>
</protein>
<sequence>MSKKAAKEPKTSGSANIYDHRDIVLGKVCDYPLWPGMSTPTMHRSKSLTTDIQAKKQTSTLCDFSLPAILSWLGCKNIFKLQQHEIEAYINDPFKQSYPSEWEKCKAEQAEAANEEKPKKRKRDSEGGISARKRKTSTTGDAKKETPPKGKQGGKKKQNVESKDDDEADEDVSAGKKGTSLPPTKNAKRDKEEHNEGDVANNPEAPKVREWRHKFPKTFLSNKGNPKEEDMPQMDKLFRAVEAYQSITIHYIMFSEIGQFVCHIAALTEEKIPKR</sequence>
<dbReference type="FunCoup" id="A0A2H3DK40">
    <property type="interactions" value="194"/>
</dbReference>
<evidence type="ECO:0000313" key="2">
    <source>
        <dbReference type="EMBL" id="PBK94450.1"/>
    </source>
</evidence>
<evidence type="ECO:0008006" key="4">
    <source>
        <dbReference type="Google" id="ProtNLM"/>
    </source>
</evidence>
<dbReference type="STRING" id="47427.A0A2H3DK40"/>
<dbReference type="EMBL" id="KZ293654">
    <property type="protein sequence ID" value="PBK94450.1"/>
    <property type="molecule type" value="Genomic_DNA"/>
</dbReference>
<evidence type="ECO:0000313" key="3">
    <source>
        <dbReference type="Proteomes" id="UP000217790"/>
    </source>
</evidence>
<dbReference type="OrthoDB" id="62853at2759"/>
<proteinExistence type="predicted"/>
<organism evidence="2 3">
    <name type="scientific">Armillaria gallica</name>
    <name type="common">Bulbous honey fungus</name>
    <name type="synonym">Armillaria bulbosa</name>
    <dbReference type="NCBI Taxonomy" id="47427"/>
    <lineage>
        <taxon>Eukaryota</taxon>
        <taxon>Fungi</taxon>
        <taxon>Dikarya</taxon>
        <taxon>Basidiomycota</taxon>
        <taxon>Agaricomycotina</taxon>
        <taxon>Agaricomycetes</taxon>
        <taxon>Agaricomycetidae</taxon>
        <taxon>Agaricales</taxon>
        <taxon>Marasmiineae</taxon>
        <taxon>Physalacriaceae</taxon>
        <taxon>Armillaria</taxon>
    </lineage>
</organism>
<reference evidence="3" key="1">
    <citation type="journal article" date="2017" name="Nat. Ecol. Evol.">
        <title>Genome expansion and lineage-specific genetic innovations in the forest pathogenic fungi Armillaria.</title>
        <authorList>
            <person name="Sipos G."/>
            <person name="Prasanna A.N."/>
            <person name="Walter M.C."/>
            <person name="O'Connor E."/>
            <person name="Balint B."/>
            <person name="Krizsan K."/>
            <person name="Kiss B."/>
            <person name="Hess J."/>
            <person name="Varga T."/>
            <person name="Slot J."/>
            <person name="Riley R."/>
            <person name="Boka B."/>
            <person name="Rigling D."/>
            <person name="Barry K."/>
            <person name="Lee J."/>
            <person name="Mihaltcheva S."/>
            <person name="LaButti K."/>
            <person name="Lipzen A."/>
            <person name="Waldron R."/>
            <person name="Moloney N.M."/>
            <person name="Sperisen C."/>
            <person name="Kredics L."/>
            <person name="Vagvoelgyi C."/>
            <person name="Patrignani A."/>
            <person name="Fitzpatrick D."/>
            <person name="Nagy I."/>
            <person name="Doyle S."/>
            <person name="Anderson J.B."/>
            <person name="Grigoriev I.V."/>
            <person name="Gueldener U."/>
            <person name="Muensterkoetter M."/>
            <person name="Nagy L.G."/>
        </authorList>
    </citation>
    <scope>NUCLEOTIDE SEQUENCE [LARGE SCALE GENOMIC DNA]</scope>
    <source>
        <strain evidence="3">Ar21-2</strain>
    </source>
</reference>
<feature type="compositionally biased region" description="Acidic residues" evidence="1">
    <location>
        <begin position="163"/>
        <end position="172"/>
    </location>
</feature>
<dbReference type="AlphaFoldDB" id="A0A2H3DK40"/>
<dbReference type="Gene3D" id="2.30.30.140">
    <property type="match status" value="1"/>
</dbReference>
<dbReference type="Proteomes" id="UP000217790">
    <property type="component" value="Unassembled WGS sequence"/>
</dbReference>
<evidence type="ECO:0000256" key="1">
    <source>
        <dbReference type="SAM" id="MobiDB-lite"/>
    </source>
</evidence>
<gene>
    <name evidence="2" type="ORF">ARMGADRAFT_1079120</name>
</gene>
<keyword evidence="3" id="KW-1185">Reference proteome</keyword>
<feature type="compositionally biased region" description="Basic and acidic residues" evidence="1">
    <location>
        <begin position="109"/>
        <end position="126"/>
    </location>
</feature>
<dbReference type="InParanoid" id="A0A2H3DK40"/>
<accession>A0A2H3DK40</accession>
<name>A0A2H3DK40_ARMGA</name>
<feature type="compositionally biased region" description="Basic and acidic residues" evidence="1">
    <location>
        <begin position="187"/>
        <end position="197"/>
    </location>
</feature>